<reference evidence="4" key="2">
    <citation type="submission" date="2024-04" db="EMBL/GenBank/DDBJ databases">
        <authorList>
            <person name="Chen Y."/>
            <person name="Shah S."/>
            <person name="Dougan E. K."/>
            <person name="Thang M."/>
            <person name="Chan C."/>
        </authorList>
    </citation>
    <scope>NUCLEOTIDE SEQUENCE [LARGE SCALE GENOMIC DNA]</scope>
</reference>
<proteinExistence type="predicted"/>
<accession>A0A9P1D020</accession>
<dbReference type="OrthoDB" id="423170at2759"/>
<evidence type="ECO:0000313" key="4">
    <source>
        <dbReference type="EMBL" id="CAL1154729.1"/>
    </source>
</evidence>
<feature type="compositionally biased region" description="Low complexity" evidence="1">
    <location>
        <begin position="849"/>
        <end position="866"/>
    </location>
</feature>
<dbReference type="Proteomes" id="UP001152797">
    <property type="component" value="Unassembled WGS sequence"/>
</dbReference>
<evidence type="ECO:0000256" key="2">
    <source>
        <dbReference type="SAM" id="Phobius"/>
    </source>
</evidence>
<feature type="compositionally biased region" description="Basic residues" evidence="1">
    <location>
        <begin position="592"/>
        <end position="603"/>
    </location>
</feature>
<feature type="region of interest" description="Disordered" evidence="1">
    <location>
        <begin position="693"/>
        <end position="767"/>
    </location>
</feature>
<feature type="region of interest" description="Disordered" evidence="1">
    <location>
        <begin position="1116"/>
        <end position="1157"/>
    </location>
</feature>
<keyword evidence="5" id="KW-1185">Reference proteome</keyword>
<organism evidence="3">
    <name type="scientific">Cladocopium goreaui</name>
    <dbReference type="NCBI Taxonomy" id="2562237"/>
    <lineage>
        <taxon>Eukaryota</taxon>
        <taxon>Sar</taxon>
        <taxon>Alveolata</taxon>
        <taxon>Dinophyceae</taxon>
        <taxon>Suessiales</taxon>
        <taxon>Symbiodiniaceae</taxon>
        <taxon>Cladocopium</taxon>
    </lineage>
</organism>
<evidence type="ECO:0000313" key="5">
    <source>
        <dbReference type="Proteomes" id="UP001152797"/>
    </source>
</evidence>
<feature type="compositionally biased region" description="Low complexity" evidence="1">
    <location>
        <begin position="567"/>
        <end position="586"/>
    </location>
</feature>
<evidence type="ECO:0000256" key="1">
    <source>
        <dbReference type="SAM" id="MobiDB-lite"/>
    </source>
</evidence>
<dbReference type="EMBL" id="CAMXCT010002920">
    <property type="protein sequence ID" value="CAI4001354.1"/>
    <property type="molecule type" value="Genomic_DNA"/>
</dbReference>
<feature type="compositionally biased region" description="Low complexity" evidence="1">
    <location>
        <begin position="737"/>
        <end position="748"/>
    </location>
</feature>
<dbReference type="AlphaFoldDB" id="A0A9P1D020"/>
<feature type="region of interest" description="Disordered" evidence="1">
    <location>
        <begin position="510"/>
        <end position="535"/>
    </location>
</feature>
<reference evidence="3" key="1">
    <citation type="submission" date="2022-10" db="EMBL/GenBank/DDBJ databases">
        <authorList>
            <person name="Chen Y."/>
            <person name="Dougan E. K."/>
            <person name="Chan C."/>
            <person name="Rhodes N."/>
            <person name="Thang M."/>
        </authorList>
    </citation>
    <scope>NUCLEOTIDE SEQUENCE</scope>
</reference>
<feature type="region of interest" description="Disordered" evidence="1">
    <location>
        <begin position="630"/>
        <end position="649"/>
    </location>
</feature>
<sequence length="1157" mass="125600">MDLQSDAEKRHLHAALPCISVDNASYLVDSNLVAEPMARPGLGLRCQRWLLTGCRALLFGLIASMLLITGFELTLIKGADWQFSLNETTTEHVRRSLPLATTTTNEPNVHSAVRFQLTVTLDVETDGNDHICLSLANQTGFYAAYKNDLYIRDGTSPSFDLMRAKALSVAQTALTMWTNGSHEEMLVDRRLSADRNVHRDRAVPVYSQSNVHQSDAGPPFVGTATLKVPPSWCIERNHVYSLRTWISDLVLWASASDLDPIRHGPVAALQVQGTARELVRELTPHQLQHGDVDPSSGQQLTGLMLLVTVLARRYAPLETENTTKSISEFLSFRRMPGEGIDSVLVRFDILRNRANMRAGFAVNFTGLAWLLMQSLNLPAELWDRLLAPLGGNMPQQEHELGALMERLRRLFHLREGRFQGSHQQGATGDPGSFFAEGYFPTFASEACPPQNAFMTGGPDPPDPWAAYHGSMPHQPGNAHVNDSAWRDWQPSQPTAQSAFPTADGSCPTCGGMYLQDGGSTDTSSDDGSQSQVDGIDPTEAYQEYAFARKKWRRVANKFPRRYRRGFKGSSKGSKSHSYSSFLPPGAFAGGKGKGKSPSKKRNPRDKSGQVMRCNICQSEEHLWRSCPKRQADSAYPSGSIHQPSGQPAQNQLALISTSAGQPLLWGHPATTSLPGVHFFGTEFENLRSVSQAGSVVSSNSNRKRATSDAPELLTPRNPTRPAPSWNAGSPPPQVFATPQPSLSTSPQPGVSASPKTAQSSGKSSVVFGSGHAHVEPLVEGVPQPGVPPPTEPAPGFVEQHDLPSTSVNVPHEHVVHNEEGPSRMLSAEERKEMRDRTVQGLHSIILGLGNQPSGFSQQSPQSSEPGATTGDRPRAVLNLETHLTGQHAMQNVGMNPSQMLTFGSAGFAGSAPSSGNTFVFPSAVPLFPVSSQPRERDADGHSYPWWEVDGIKEEDVSRANSQIYHLRTRRQNGAVGLLIDPGAHDNLIGGRTVEQMCDELQTALVQRSMNKPLPVEGVGKSAQVAEKAACVHMRVQDVLGILTDATYTAPIIQDSLLPPLLGNKTLRKMQVILDCGSGKLIVPGPGGIEVKMSPGSHVYDLELTTSGHWVLPLHPRASSSMSKSHDEELSFNMSCRQSRSQSPPPKRSKSAEAPAAN</sequence>
<feature type="compositionally biased region" description="Polar residues" evidence="1">
    <location>
        <begin position="639"/>
        <end position="649"/>
    </location>
</feature>
<feature type="transmembrane region" description="Helical" evidence="2">
    <location>
        <begin position="49"/>
        <end position="68"/>
    </location>
</feature>
<name>A0A9P1D020_9DINO</name>
<keyword evidence="2" id="KW-0812">Transmembrane</keyword>
<comment type="caution">
    <text evidence="3">The sequence shown here is derived from an EMBL/GenBank/DDBJ whole genome shotgun (WGS) entry which is preliminary data.</text>
</comment>
<protein>
    <submittedName>
        <fullName evidence="3">Uncharacterized protein</fullName>
    </submittedName>
</protein>
<keyword evidence="2" id="KW-0472">Membrane</keyword>
<gene>
    <name evidence="3" type="ORF">C1SCF055_LOCUS27408</name>
</gene>
<feature type="region of interest" description="Disordered" evidence="1">
    <location>
        <begin position="847"/>
        <end position="872"/>
    </location>
</feature>
<keyword evidence="2" id="KW-1133">Transmembrane helix</keyword>
<evidence type="ECO:0000313" key="3">
    <source>
        <dbReference type="EMBL" id="CAI4001354.1"/>
    </source>
</evidence>
<feature type="region of interest" description="Disordered" evidence="1">
    <location>
        <begin position="563"/>
        <end position="611"/>
    </location>
</feature>
<dbReference type="EMBL" id="CAMXCT020002920">
    <property type="protein sequence ID" value="CAL1154729.1"/>
    <property type="molecule type" value="Genomic_DNA"/>
</dbReference>
<dbReference type="EMBL" id="CAMXCT030002920">
    <property type="protein sequence ID" value="CAL4788666.1"/>
    <property type="molecule type" value="Genomic_DNA"/>
</dbReference>
<feature type="compositionally biased region" description="Low complexity" evidence="1">
    <location>
        <begin position="515"/>
        <end position="534"/>
    </location>
</feature>